<sequence>MTSPTTNAKDEVAHLLTSDRHPDTTTSVAPRTHGGYPAYSDGVNRLPSLYSDFPIHRKTNPEGYTTNIAAWEHALTSAAKHGYIAPHGPASKGKANHLILRADESLLRDLEIPECGRPVALGAVFDEATRNRTMVPLHLYRTNPASLRKPQWGIDTSVLSPWAVMSWGMKQLKGVVIGGEEATPRLQPQELVLVENLKEVADRVVKNATANSPSKTDLVYSKESFVNEFAGVLDEGSRLSDVDMDTIKFRTSDAPKDITEQDTAVASIKTLMATMTKQVENLENKITELNATAKMALQNKNRVSALSAVRSKKLAEHNLKQRLDTLMQLEEVYSKIEQATDQVQFVKVMEASTGALRGLHSQIGGAERVEDVVEELRDEMSKVDEVGNIMNEAGPQIDETEIDDELQELENKEREEMEEKEAEETRKKLAELDSLQQGAQEAARRTAAERAVESELEDRLSRMSVEEGPNTTA</sequence>
<dbReference type="PANTHER" id="PTHR22761:SF18">
    <property type="entry name" value="SORTING PROTEIN SNF7 FAMILY PROTEIN, PUTATIVE (AFU_ORTHOLOGUE AFUA_2G16692)-RELATED"/>
    <property type="match status" value="1"/>
</dbReference>
<dbReference type="GO" id="GO:0009898">
    <property type="term" value="C:cytoplasmic side of plasma membrane"/>
    <property type="evidence" value="ECO:0007669"/>
    <property type="project" value="TreeGrafter"/>
</dbReference>
<accession>A0A146FM30</accession>
<dbReference type="Gene3D" id="6.10.140.1230">
    <property type="match status" value="1"/>
</dbReference>
<proteinExistence type="predicted"/>
<feature type="compositionally biased region" description="Basic and acidic residues" evidence="2">
    <location>
        <begin position="442"/>
        <end position="465"/>
    </location>
</feature>
<dbReference type="PANTHER" id="PTHR22761">
    <property type="entry name" value="CHARGED MULTIVESICULAR BODY PROTEIN"/>
    <property type="match status" value="1"/>
</dbReference>
<evidence type="ECO:0000256" key="1">
    <source>
        <dbReference type="SAM" id="Coils"/>
    </source>
</evidence>
<dbReference type="GO" id="GO:0005771">
    <property type="term" value="C:multivesicular body"/>
    <property type="evidence" value="ECO:0007669"/>
    <property type="project" value="TreeGrafter"/>
</dbReference>
<feature type="compositionally biased region" description="Basic and acidic residues" evidence="2">
    <location>
        <begin position="410"/>
        <end position="431"/>
    </location>
</feature>
<name>A0A146FM30_ASPKA</name>
<keyword evidence="1" id="KW-0175">Coiled coil</keyword>
<reference evidence="3 4" key="1">
    <citation type="journal article" date="2016" name="DNA Res.">
        <title>Genome sequence of Aspergillus luchuensis NBRC 4314.</title>
        <authorList>
            <person name="Yamada O."/>
            <person name="Machida M."/>
            <person name="Hosoyama A."/>
            <person name="Goto M."/>
            <person name="Takahashi T."/>
            <person name="Futagami T."/>
            <person name="Yamagata Y."/>
            <person name="Takeuchi M."/>
            <person name="Kobayashi T."/>
            <person name="Koike H."/>
            <person name="Abe K."/>
            <person name="Asai K."/>
            <person name="Arita M."/>
            <person name="Fujita N."/>
            <person name="Fukuda K."/>
            <person name="Higa K."/>
            <person name="Horikawa H."/>
            <person name="Ishikawa T."/>
            <person name="Jinno K."/>
            <person name="Kato Y."/>
            <person name="Kirimura K."/>
            <person name="Mizutani O."/>
            <person name="Nakasone K."/>
            <person name="Sano M."/>
            <person name="Shiraishi Y."/>
            <person name="Tsukahara M."/>
            <person name="Gomi K."/>
        </authorList>
    </citation>
    <scope>NUCLEOTIDE SEQUENCE [LARGE SCALE GENOMIC DNA]</scope>
    <source>
        <strain evidence="3 4">RIB 2604</strain>
    </source>
</reference>
<evidence type="ECO:0000256" key="2">
    <source>
        <dbReference type="SAM" id="MobiDB-lite"/>
    </source>
</evidence>
<dbReference type="InterPro" id="IPR005024">
    <property type="entry name" value="Snf7_fam"/>
</dbReference>
<feature type="region of interest" description="Disordered" evidence="2">
    <location>
        <begin position="410"/>
        <end position="473"/>
    </location>
</feature>
<evidence type="ECO:0000313" key="4">
    <source>
        <dbReference type="Proteomes" id="UP000075230"/>
    </source>
</evidence>
<dbReference type="GO" id="GO:0032511">
    <property type="term" value="P:late endosome to vacuole transport via multivesicular body sorting pathway"/>
    <property type="evidence" value="ECO:0007669"/>
    <property type="project" value="TreeGrafter"/>
</dbReference>
<organism evidence="3 4">
    <name type="scientific">Aspergillus kawachii</name>
    <name type="common">White koji mold</name>
    <name type="synonym">Aspergillus awamori var. kawachi</name>
    <dbReference type="NCBI Taxonomy" id="1069201"/>
    <lineage>
        <taxon>Eukaryota</taxon>
        <taxon>Fungi</taxon>
        <taxon>Dikarya</taxon>
        <taxon>Ascomycota</taxon>
        <taxon>Pezizomycotina</taxon>
        <taxon>Eurotiomycetes</taxon>
        <taxon>Eurotiomycetidae</taxon>
        <taxon>Eurotiales</taxon>
        <taxon>Aspergillaceae</taxon>
        <taxon>Aspergillus</taxon>
        <taxon>Aspergillus subgen. Circumdati</taxon>
    </lineage>
</organism>
<gene>
    <name evidence="3" type="ORF">RIB2604_02007510</name>
</gene>
<dbReference type="VEuPathDB" id="FungiDB:ASPFODRAFT_60131"/>
<reference evidence="4" key="2">
    <citation type="submission" date="2016-02" db="EMBL/GenBank/DDBJ databases">
        <title>Genome sequencing of Aspergillus luchuensis NBRC 4314.</title>
        <authorList>
            <person name="Yamada O."/>
        </authorList>
    </citation>
    <scope>NUCLEOTIDE SEQUENCE [LARGE SCALE GENOMIC DNA]</scope>
    <source>
        <strain evidence="4">RIB 2604</strain>
    </source>
</reference>
<comment type="caution">
    <text evidence="3">The sequence shown here is derived from an EMBL/GenBank/DDBJ whole genome shotgun (WGS) entry which is preliminary data.</text>
</comment>
<dbReference type="AlphaFoldDB" id="A0A146FM30"/>
<protein>
    <submittedName>
        <fullName evidence="3">SNF7 family protein</fullName>
    </submittedName>
</protein>
<dbReference type="Proteomes" id="UP000075230">
    <property type="component" value="Unassembled WGS sequence"/>
</dbReference>
<feature type="coiled-coil region" evidence="1">
    <location>
        <begin position="265"/>
        <end position="299"/>
    </location>
</feature>
<dbReference type="GO" id="GO:0000815">
    <property type="term" value="C:ESCRT III complex"/>
    <property type="evidence" value="ECO:0007669"/>
    <property type="project" value="TreeGrafter"/>
</dbReference>
<evidence type="ECO:0000313" key="3">
    <source>
        <dbReference type="EMBL" id="GAT26171.1"/>
    </source>
</evidence>
<dbReference type="Pfam" id="PF03357">
    <property type="entry name" value="Snf7"/>
    <property type="match status" value="1"/>
</dbReference>
<feature type="region of interest" description="Disordered" evidence="2">
    <location>
        <begin position="18"/>
        <end position="40"/>
    </location>
</feature>
<dbReference type="GO" id="GO:0006900">
    <property type="term" value="P:vesicle budding from membrane"/>
    <property type="evidence" value="ECO:0007669"/>
    <property type="project" value="TreeGrafter"/>
</dbReference>
<dbReference type="EMBL" id="BCWF01000020">
    <property type="protein sequence ID" value="GAT26171.1"/>
    <property type="molecule type" value="Genomic_DNA"/>
</dbReference>